<name>A0ABQ7ZAB3_BRANA</name>
<keyword evidence="2" id="KW-1185">Reference proteome</keyword>
<reference evidence="1 2" key="1">
    <citation type="submission" date="2021-05" db="EMBL/GenBank/DDBJ databases">
        <title>Genome Assembly of Synthetic Allotetraploid Brassica napus Reveals Homoeologous Exchanges between Subgenomes.</title>
        <authorList>
            <person name="Davis J.T."/>
        </authorList>
    </citation>
    <scope>NUCLEOTIDE SEQUENCE [LARGE SCALE GENOMIC DNA]</scope>
    <source>
        <strain evidence="2">cv. Da-Ae</strain>
        <tissue evidence="1">Seedling</tissue>
    </source>
</reference>
<protein>
    <submittedName>
        <fullName evidence="1">Uncharacterized protein</fullName>
    </submittedName>
</protein>
<feature type="non-terminal residue" evidence="1">
    <location>
        <position position="55"/>
    </location>
</feature>
<comment type="caution">
    <text evidence="1">The sequence shown here is derived from an EMBL/GenBank/DDBJ whole genome shotgun (WGS) entry which is preliminary data.</text>
</comment>
<evidence type="ECO:0000313" key="2">
    <source>
        <dbReference type="Proteomes" id="UP000824890"/>
    </source>
</evidence>
<accession>A0ABQ7ZAB3</accession>
<organism evidence="1 2">
    <name type="scientific">Brassica napus</name>
    <name type="common">Rape</name>
    <dbReference type="NCBI Taxonomy" id="3708"/>
    <lineage>
        <taxon>Eukaryota</taxon>
        <taxon>Viridiplantae</taxon>
        <taxon>Streptophyta</taxon>
        <taxon>Embryophyta</taxon>
        <taxon>Tracheophyta</taxon>
        <taxon>Spermatophyta</taxon>
        <taxon>Magnoliopsida</taxon>
        <taxon>eudicotyledons</taxon>
        <taxon>Gunneridae</taxon>
        <taxon>Pentapetalae</taxon>
        <taxon>rosids</taxon>
        <taxon>malvids</taxon>
        <taxon>Brassicales</taxon>
        <taxon>Brassicaceae</taxon>
        <taxon>Brassiceae</taxon>
        <taxon>Brassica</taxon>
    </lineage>
</organism>
<dbReference type="EMBL" id="JAGKQM010000015">
    <property type="protein sequence ID" value="KAH0877012.1"/>
    <property type="molecule type" value="Genomic_DNA"/>
</dbReference>
<proteinExistence type="predicted"/>
<dbReference type="Proteomes" id="UP000824890">
    <property type="component" value="Unassembled WGS sequence"/>
</dbReference>
<evidence type="ECO:0000313" key="1">
    <source>
        <dbReference type="EMBL" id="KAH0877012.1"/>
    </source>
</evidence>
<gene>
    <name evidence="1" type="ORF">HID58_064406</name>
</gene>
<sequence length="55" mass="6153">MILILSLSYVPDCTIAEACLRGDKGKHALYYLCIKMRQKVRCAAGAEHQSARAER</sequence>